<keyword evidence="2" id="KW-1185">Reference proteome</keyword>
<evidence type="ECO:0000313" key="2">
    <source>
        <dbReference type="Proteomes" id="UP000537130"/>
    </source>
</evidence>
<proteinExistence type="predicted"/>
<comment type="caution">
    <text evidence="1">The sequence shown here is derived from an EMBL/GenBank/DDBJ whole genome shotgun (WGS) entry which is preliminary data.</text>
</comment>
<name>A0A7W4W1Y4_9GAMM</name>
<evidence type="ECO:0000313" key="1">
    <source>
        <dbReference type="EMBL" id="MBB3045891.1"/>
    </source>
</evidence>
<dbReference type="AlphaFoldDB" id="A0A7W4W1Y4"/>
<protein>
    <submittedName>
        <fullName evidence="1">Putative paraquat-inducible protein A</fullName>
    </submittedName>
</protein>
<organism evidence="1 2">
    <name type="scientific">Litorivivens lipolytica</name>
    <dbReference type="NCBI Taxonomy" id="1524264"/>
    <lineage>
        <taxon>Bacteria</taxon>
        <taxon>Pseudomonadati</taxon>
        <taxon>Pseudomonadota</taxon>
        <taxon>Gammaproteobacteria</taxon>
        <taxon>Litorivivens</taxon>
    </lineage>
</organism>
<sequence>MGWNYETSCEKCGAKVRIVERPMGVPGGKDKEQAYCPKCHALVAEHMTDGFIDAQLIPED</sequence>
<accession>A0A7W4W1Y4</accession>
<gene>
    <name evidence="1" type="ORF">FHR99_000127</name>
</gene>
<reference evidence="1 2" key="1">
    <citation type="submission" date="2020-08" db="EMBL/GenBank/DDBJ databases">
        <title>Genomic Encyclopedia of Type Strains, Phase III (KMG-III): the genomes of soil and plant-associated and newly described type strains.</title>
        <authorList>
            <person name="Whitman W."/>
        </authorList>
    </citation>
    <scope>NUCLEOTIDE SEQUENCE [LARGE SCALE GENOMIC DNA]</scope>
    <source>
        <strain evidence="1 2">CECT 8654</strain>
    </source>
</reference>
<dbReference type="Proteomes" id="UP000537130">
    <property type="component" value="Unassembled WGS sequence"/>
</dbReference>
<dbReference type="EMBL" id="JACHWY010000001">
    <property type="protein sequence ID" value="MBB3045891.1"/>
    <property type="molecule type" value="Genomic_DNA"/>
</dbReference>